<keyword evidence="2" id="KW-1185">Reference proteome</keyword>
<dbReference type="Proteomes" id="UP000821865">
    <property type="component" value="Chromosome 1"/>
</dbReference>
<accession>A0ACB8E0W8</accession>
<gene>
    <name evidence="1" type="ORF">HPB49_016130</name>
</gene>
<evidence type="ECO:0000313" key="2">
    <source>
        <dbReference type="Proteomes" id="UP000821865"/>
    </source>
</evidence>
<comment type="caution">
    <text evidence="1">The sequence shown here is derived from an EMBL/GenBank/DDBJ whole genome shotgun (WGS) entry which is preliminary data.</text>
</comment>
<name>A0ACB8E0W8_DERSI</name>
<sequence length="368" mass="40920">MANKPDATFAGVPGLQQPSSFDFADPSTWSTWIEQFEDYAYATGLHQATDEVYCMGVQARRVLASFSLSEEEVQSYSIVKSKFTSDFGHPLNEVHESYRFHKRTQQGDESCRKSPTQEEKAASKLESLFNHVQRQFQAKLPVVPSRLQPLHSAIVGSRLAILLRCRRTQCTVCHLVVHLEQINDVIWLLDFEMTEVTPGKHAIGSVGVSEFLKTYQNDMVVDLFAAEAEFDRMLCANIGASDSLTGLRMRRCQLGESASHLLGEALGHLLVLSGEKEVWMHPLAEGVAKAQNLAKIRITDLYINIDYGKSRLDTGRALLGVLEANAAIACLSVDCSLVSLEHGPRFKEWLAQASELTELSLCCSQCNH</sequence>
<reference evidence="1" key="1">
    <citation type="submission" date="2020-05" db="EMBL/GenBank/DDBJ databases">
        <title>Large-scale comparative analyses of tick genomes elucidate their genetic diversity and vector capacities.</title>
        <authorList>
            <person name="Jia N."/>
            <person name="Wang J."/>
            <person name="Shi W."/>
            <person name="Du L."/>
            <person name="Sun Y."/>
            <person name="Zhan W."/>
            <person name="Jiang J."/>
            <person name="Wang Q."/>
            <person name="Zhang B."/>
            <person name="Ji P."/>
            <person name="Sakyi L.B."/>
            <person name="Cui X."/>
            <person name="Yuan T."/>
            <person name="Jiang B."/>
            <person name="Yang W."/>
            <person name="Lam T.T.-Y."/>
            <person name="Chang Q."/>
            <person name="Ding S."/>
            <person name="Wang X."/>
            <person name="Zhu J."/>
            <person name="Ruan X."/>
            <person name="Zhao L."/>
            <person name="Wei J."/>
            <person name="Que T."/>
            <person name="Du C."/>
            <person name="Cheng J."/>
            <person name="Dai P."/>
            <person name="Han X."/>
            <person name="Huang E."/>
            <person name="Gao Y."/>
            <person name="Liu J."/>
            <person name="Shao H."/>
            <person name="Ye R."/>
            <person name="Li L."/>
            <person name="Wei W."/>
            <person name="Wang X."/>
            <person name="Wang C."/>
            <person name="Yang T."/>
            <person name="Huo Q."/>
            <person name="Li W."/>
            <person name="Guo W."/>
            <person name="Chen H."/>
            <person name="Zhou L."/>
            <person name="Ni X."/>
            <person name="Tian J."/>
            <person name="Zhou Y."/>
            <person name="Sheng Y."/>
            <person name="Liu T."/>
            <person name="Pan Y."/>
            <person name="Xia L."/>
            <person name="Li J."/>
            <person name="Zhao F."/>
            <person name="Cao W."/>
        </authorList>
    </citation>
    <scope>NUCLEOTIDE SEQUENCE</scope>
    <source>
        <strain evidence="1">Dsil-2018</strain>
    </source>
</reference>
<organism evidence="1 2">
    <name type="scientific">Dermacentor silvarum</name>
    <name type="common">Tick</name>
    <dbReference type="NCBI Taxonomy" id="543639"/>
    <lineage>
        <taxon>Eukaryota</taxon>
        <taxon>Metazoa</taxon>
        <taxon>Ecdysozoa</taxon>
        <taxon>Arthropoda</taxon>
        <taxon>Chelicerata</taxon>
        <taxon>Arachnida</taxon>
        <taxon>Acari</taxon>
        <taxon>Parasitiformes</taxon>
        <taxon>Ixodida</taxon>
        <taxon>Ixodoidea</taxon>
        <taxon>Ixodidae</taxon>
        <taxon>Rhipicephalinae</taxon>
        <taxon>Dermacentor</taxon>
    </lineage>
</organism>
<protein>
    <submittedName>
        <fullName evidence="1">Uncharacterized protein</fullName>
    </submittedName>
</protein>
<dbReference type="EMBL" id="CM023470">
    <property type="protein sequence ID" value="KAH7980432.1"/>
    <property type="molecule type" value="Genomic_DNA"/>
</dbReference>
<evidence type="ECO:0000313" key="1">
    <source>
        <dbReference type="EMBL" id="KAH7980432.1"/>
    </source>
</evidence>
<proteinExistence type="predicted"/>